<gene>
    <name evidence="17" type="ORF">Ctaglu_17730</name>
</gene>
<dbReference type="Proteomes" id="UP000287872">
    <property type="component" value="Unassembled WGS sequence"/>
</dbReference>
<evidence type="ECO:0000256" key="16">
    <source>
        <dbReference type="SAM" id="Phobius"/>
    </source>
</evidence>
<evidence type="ECO:0000256" key="6">
    <source>
        <dbReference type="ARBA" id="ARBA00022516"/>
    </source>
</evidence>
<evidence type="ECO:0000256" key="10">
    <source>
        <dbReference type="ARBA" id="ARBA00023098"/>
    </source>
</evidence>
<protein>
    <recommendedName>
        <fullName evidence="5">CDP-diacylglycerol--serine O-phosphatidyltransferase</fullName>
        <ecNumber evidence="4">2.7.8.8</ecNumber>
    </recommendedName>
    <alternativeName>
        <fullName evidence="14">Phosphatidylserine synthase</fullName>
    </alternativeName>
</protein>
<evidence type="ECO:0000256" key="11">
    <source>
        <dbReference type="ARBA" id="ARBA00023136"/>
    </source>
</evidence>
<evidence type="ECO:0000256" key="5">
    <source>
        <dbReference type="ARBA" id="ARBA00017171"/>
    </source>
</evidence>
<dbReference type="NCBIfam" id="TIGR00473">
    <property type="entry name" value="pssA"/>
    <property type="match status" value="1"/>
</dbReference>
<evidence type="ECO:0000313" key="18">
    <source>
        <dbReference type="Proteomes" id="UP000287872"/>
    </source>
</evidence>
<organism evidence="17 18">
    <name type="scientific">Clostridium tagluense</name>
    <dbReference type="NCBI Taxonomy" id="360422"/>
    <lineage>
        <taxon>Bacteria</taxon>
        <taxon>Bacillati</taxon>
        <taxon>Bacillota</taxon>
        <taxon>Clostridia</taxon>
        <taxon>Eubacteriales</taxon>
        <taxon>Clostridiaceae</taxon>
        <taxon>Clostridium</taxon>
    </lineage>
</organism>
<evidence type="ECO:0000313" key="17">
    <source>
        <dbReference type="EMBL" id="GCD10150.1"/>
    </source>
</evidence>
<dbReference type="GO" id="GO:0003882">
    <property type="term" value="F:CDP-diacylglycerol-serine O-phosphatidyltransferase activity"/>
    <property type="evidence" value="ECO:0007669"/>
    <property type="project" value="UniProtKB-EC"/>
</dbReference>
<dbReference type="GO" id="GO:0008654">
    <property type="term" value="P:phospholipid biosynthetic process"/>
    <property type="evidence" value="ECO:0007669"/>
    <property type="project" value="UniProtKB-KW"/>
</dbReference>
<reference evidence="17 18" key="1">
    <citation type="submission" date="2018-11" db="EMBL/GenBank/DDBJ databases">
        <title>Genome sequencing and assembly of Clostridium tagluense strain A121.</title>
        <authorList>
            <person name="Murakami T."/>
            <person name="Segawa T."/>
            <person name="Shcherbakova V.A."/>
            <person name="Mori H."/>
            <person name="Yoshimura Y."/>
        </authorList>
    </citation>
    <scope>NUCLEOTIDE SEQUENCE [LARGE SCALE GENOMIC DNA]</scope>
    <source>
        <strain evidence="17 18">A121</strain>
    </source>
</reference>
<keyword evidence="8 16" id="KW-0812">Transmembrane</keyword>
<feature type="transmembrane region" description="Helical" evidence="16">
    <location>
        <begin position="7"/>
        <end position="26"/>
    </location>
</feature>
<evidence type="ECO:0000256" key="14">
    <source>
        <dbReference type="ARBA" id="ARBA00032361"/>
    </source>
</evidence>
<comment type="caution">
    <text evidence="17">The sequence shown here is derived from an EMBL/GenBank/DDBJ whole genome shotgun (WGS) entry which is preliminary data.</text>
</comment>
<keyword evidence="18" id="KW-1185">Reference proteome</keyword>
<dbReference type="RefSeq" id="WP_125000244.1">
    <property type="nucleotide sequence ID" value="NZ_BHYK01000008.1"/>
</dbReference>
<evidence type="ECO:0000256" key="7">
    <source>
        <dbReference type="ARBA" id="ARBA00022679"/>
    </source>
</evidence>
<dbReference type="PROSITE" id="PS00379">
    <property type="entry name" value="CDP_ALCOHOL_P_TRANSF"/>
    <property type="match status" value="1"/>
</dbReference>
<sequence length="172" mass="19326">MVKIKNALPNIFTLSNMSCGIMSILMSFESNYKLAALFILLAGIFDRYDGRIARFLKVDNDLGKELDSLCDLISFGVAPSILIFNIYNFVELGYIGYLMVLVFPVAGAYRLAKYNITDFDGVFSGIPITITGTFLALYALFVFNRPLNLGPTIFLMIVLSYLMVSKFKFKKM</sequence>
<comment type="similarity">
    <text evidence="3 15">Belongs to the CDP-alcohol phosphatidyltransferase class-I family.</text>
</comment>
<evidence type="ECO:0000256" key="15">
    <source>
        <dbReference type="RuleBase" id="RU003750"/>
    </source>
</evidence>
<evidence type="ECO:0000256" key="8">
    <source>
        <dbReference type="ARBA" id="ARBA00022692"/>
    </source>
</evidence>
<keyword evidence="10" id="KW-0443">Lipid metabolism</keyword>
<dbReference type="OrthoDB" id="9777147at2"/>
<dbReference type="Pfam" id="PF01066">
    <property type="entry name" value="CDP-OH_P_transf"/>
    <property type="match status" value="1"/>
</dbReference>
<keyword evidence="13" id="KW-1208">Phospholipid metabolism</keyword>
<dbReference type="InterPro" id="IPR004533">
    <property type="entry name" value="CDP-diaglyc--ser_O-PTrfase"/>
</dbReference>
<dbReference type="PANTHER" id="PTHR14269:SF61">
    <property type="entry name" value="CDP-DIACYLGLYCEROL--SERINE O-PHOSPHATIDYLTRANSFERASE"/>
    <property type="match status" value="1"/>
</dbReference>
<evidence type="ECO:0000256" key="13">
    <source>
        <dbReference type="ARBA" id="ARBA00023264"/>
    </source>
</evidence>
<name>A0A401UKS0_9CLOT</name>
<dbReference type="Gene3D" id="1.20.120.1760">
    <property type="match status" value="1"/>
</dbReference>
<accession>A0A401UKS0</accession>
<proteinExistence type="inferred from homology"/>
<dbReference type="InterPro" id="IPR048254">
    <property type="entry name" value="CDP_ALCOHOL_P_TRANSF_CS"/>
</dbReference>
<dbReference type="InterPro" id="IPR000462">
    <property type="entry name" value="CDP-OH_P_trans"/>
</dbReference>
<keyword evidence="7 15" id="KW-0808">Transferase</keyword>
<dbReference type="InterPro" id="IPR043130">
    <property type="entry name" value="CDP-OH_PTrfase_TM_dom"/>
</dbReference>
<keyword evidence="12" id="KW-0594">Phospholipid biosynthesis</keyword>
<feature type="transmembrane region" description="Helical" evidence="16">
    <location>
        <begin position="94"/>
        <end position="112"/>
    </location>
</feature>
<keyword evidence="6" id="KW-0444">Lipid biosynthesis</keyword>
<dbReference type="GO" id="GO:0012505">
    <property type="term" value="C:endomembrane system"/>
    <property type="evidence" value="ECO:0007669"/>
    <property type="project" value="UniProtKB-SubCell"/>
</dbReference>
<dbReference type="EC" id="2.7.8.8" evidence="4"/>
<evidence type="ECO:0000256" key="3">
    <source>
        <dbReference type="ARBA" id="ARBA00010441"/>
    </source>
</evidence>
<dbReference type="GO" id="GO:0016020">
    <property type="term" value="C:membrane"/>
    <property type="evidence" value="ECO:0007669"/>
    <property type="project" value="InterPro"/>
</dbReference>
<evidence type="ECO:0000256" key="1">
    <source>
        <dbReference type="ARBA" id="ARBA00000287"/>
    </source>
</evidence>
<keyword evidence="9 16" id="KW-1133">Transmembrane helix</keyword>
<comment type="catalytic activity">
    <reaction evidence="1">
        <text>a CDP-1,2-diacyl-sn-glycerol + L-serine = a 1,2-diacyl-sn-glycero-3-phospho-L-serine + CMP + H(+)</text>
        <dbReference type="Rhea" id="RHEA:16913"/>
        <dbReference type="ChEBI" id="CHEBI:15378"/>
        <dbReference type="ChEBI" id="CHEBI:33384"/>
        <dbReference type="ChEBI" id="CHEBI:57262"/>
        <dbReference type="ChEBI" id="CHEBI:58332"/>
        <dbReference type="ChEBI" id="CHEBI:60377"/>
        <dbReference type="EC" id="2.7.8.8"/>
    </reaction>
</comment>
<feature type="transmembrane region" description="Helical" evidence="16">
    <location>
        <begin position="119"/>
        <end position="141"/>
    </location>
</feature>
<dbReference type="InterPro" id="IPR050324">
    <property type="entry name" value="CDP-alcohol_PTase-I"/>
</dbReference>
<dbReference type="EMBL" id="BHYK01000008">
    <property type="protein sequence ID" value="GCD10150.1"/>
    <property type="molecule type" value="Genomic_DNA"/>
</dbReference>
<dbReference type="PANTHER" id="PTHR14269">
    <property type="entry name" value="CDP-DIACYLGLYCEROL--GLYCEROL-3-PHOSPHATE 3-PHOSPHATIDYLTRANSFERASE-RELATED"/>
    <property type="match status" value="1"/>
</dbReference>
<evidence type="ECO:0000256" key="2">
    <source>
        <dbReference type="ARBA" id="ARBA00004127"/>
    </source>
</evidence>
<keyword evidence="11 16" id="KW-0472">Membrane</keyword>
<feature type="transmembrane region" description="Helical" evidence="16">
    <location>
        <begin position="147"/>
        <end position="164"/>
    </location>
</feature>
<evidence type="ECO:0000256" key="9">
    <source>
        <dbReference type="ARBA" id="ARBA00022989"/>
    </source>
</evidence>
<evidence type="ECO:0000256" key="12">
    <source>
        <dbReference type="ARBA" id="ARBA00023209"/>
    </source>
</evidence>
<evidence type="ECO:0000256" key="4">
    <source>
        <dbReference type="ARBA" id="ARBA00013174"/>
    </source>
</evidence>
<comment type="subcellular location">
    <subcellularLocation>
        <location evidence="2">Endomembrane system</location>
        <topology evidence="2">Multi-pass membrane protein</topology>
    </subcellularLocation>
</comment>
<dbReference type="AlphaFoldDB" id="A0A401UKS0"/>